<sequence>MHVTEQSPWDQSYWDAKYADSDRVWSGDPNGTLVDEVSGVAPGRALDLGCGEGDDARWLAARGWTVTAVDISQVAVDRARAVEGDAAITWLRSDIVADGVPPGPFDLVSMMYFPIQKPAGAAAVAAVLDAVEPGGILLVVGHETYPVDDIHTPADIAALLDPAAWEIVTHETRARRHSGKGGGGHHSHDVVVVARRRA</sequence>
<dbReference type="GO" id="GO:0061542">
    <property type="term" value="F:3-demethylubiquinol 3-O-methyltransferase activity"/>
    <property type="evidence" value="ECO:0007669"/>
    <property type="project" value="UniProtKB-EC"/>
</dbReference>
<dbReference type="EMBL" id="JBHTIL010000001">
    <property type="protein sequence ID" value="MFD0924340.1"/>
    <property type="molecule type" value="Genomic_DNA"/>
</dbReference>
<evidence type="ECO:0000256" key="3">
    <source>
        <dbReference type="ARBA" id="ARBA00022691"/>
    </source>
</evidence>
<dbReference type="GO" id="GO:0032259">
    <property type="term" value="P:methylation"/>
    <property type="evidence" value="ECO:0007669"/>
    <property type="project" value="UniProtKB-KW"/>
</dbReference>
<keyword evidence="3" id="KW-0949">S-adenosyl-L-methionine</keyword>
<organism evidence="5 6">
    <name type="scientific">Williamsia deligens</name>
    <dbReference type="NCBI Taxonomy" id="321325"/>
    <lineage>
        <taxon>Bacteria</taxon>
        <taxon>Bacillati</taxon>
        <taxon>Actinomycetota</taxon>
        <taxon>Actinomycetes</taxon>
        <taxon>Mycobacteriales</taxon>
        <taxon>Nocardiaceae</taxon>
        <taxon>Williamsia</taxon>
    </lineage>
</organism>
<dbReference type="Gene3D" id="3.40.50.150">
    <property type="entry name" value="Vaccinia Virus protein VP39"/>
    <property type="match status" value="1"/>
</dbReference>
<keyword evidence="6" id="KW-1185">Reference proteome</keyword>
<evidence type="ECO:0000313" key="6">
    <source>
        <dbReference type="Proteomes" id="UP001597068"/>
    </source>
</evidence>
<evidence type="ECO:0000259" key="4">
    <source>
        <dbReference type="Pfam" id="PF13649"/>
    </source>
</evidence>
<dbReference type="EC" id="2.1.1.222" evidence="5"/>
<comment type="caution">
    <text evidence="5">The sequence shown here is derived from an EMBL/GenBank/DDBJ whole genome shotgun (WGS) entry which is preliminary data.</text>
</comment>
<protein>
    <submittedName>
        <fullName evidence="5">Class I SAM-dependent methyltransferase</fullName>
        <ecNumber evidence="5">2.1.1.222</ecNumber>
        <ecNumber evidence="5">2.1.1.64</ecNumber>
    </submittedName>
</protein>
<dbReference type="GO" id="GO:0102208">
    <property type="term" value="F:2-polyprenyl-6-hydroxyphenol methylase activity"/>
    <property type="evidence" value="ECO:0007669"/>
    <property type="project" value="UniProtKB-EC"/>
</dbReference>
<reference evidence="6" key="1">
    <citation type="journal article" date="2019" name="Int. J. Syst. Evol. Microbiol.">
        <title>The Global Catalogue of Microorganisms (GCM) 10K type strain sequencing project: providing services to taxonomists for standard genome sequencing and annotation.</title>
        <authorList>
            <consortium name="The Broad Institute Genomics Platform"/>
            <consortium name="The Broad Institute Genome Sequencing Center for Infectious Disease"/>
            <person name="Wu L."/>
            <person name="Ma J."/>
        </authorList>
    </citation>
    <scope>NUCLEOTIDE SEQUENCE [LARGE SCALE GENOMIC DNA]</scope>
    <source>
        <strain evidence="6">CCUG 50873</strain>
    </source>
</reference>
<dbReference type="InterPro" id="IPR029063">
    <property type="entry name" value="SAM-dependent_MTases_sf"/>
</dbReference>
<proteinExistence type="predicted"/>
<dbReference type="CDD" id="cd02440">
    <property type="entry name" value="AdoMet_MTases"/>
    <property type="match status" value="1"/>
</dbReference>
<dbReference type="SUPFAM" id="SSF53335">
    <property type="entry name" value="S-adenosyl-L-methionine-dependent methyltransferases"/>
    <property type="match status" value="1"/>
</dbReference>
<gene>
    <name evidence="5" type="ORF">ACFQ04_01190</name>
</gene>
<dbReference type="PANTHER" id="PTHR43464:SF19">
    <property type="entry name" value="UBIQUINONE BIOSYNTHESIS O-METHYLTRANSFERASE, MITOCHONDRIAL"/>
    <property type="match status" value="1"/>
</dbReference>
<feature type="domain" description="Methyltransferase" evidence="4">
    <location>
        <begin position="46"/>
        <end position="135"/>
    </location>
</feature>
<name>A0ABW3G1Q0_9NOCA</name>
<evidence type="ECO:0000256" key="2">
    <source>
        <dbReference type="ARBA" id="ARBA00022679"/>
    </source>
</evidence>
<accession>A0ABW3G1Q0</accession>
<dbReference type="InterPro" id="IPR041698">
    <property type="entry name" value="Methyltransf_25"/>
</dbReference>
<keyword evidence="1 5" id="KW-0489">Methyltransferase</keyword>
<dbReference type="Pfam" id="PF13649">
    <property type="entry name" value="Methyltransf_25"/>
    <property type="match status" value="1"/>
</dbReference>
<dbReference type="Proteomes" id="UP001597068">
    <property type="component" value="Unassembled WGS sequence"/>
</dbReference>
<evidence type="ECO:0000313" key="5">
    <source>
        <dbReference type="EMBL" id="MFD0924340.1"/>
    </source>
</evidence>
<dbReference type="EC" id="2.1.1.64" evidence="5"/>
<dbReference type="PANTHER" id="PTHR43464">
    <property type="entry name" value="METHYLTRANSFERASE"/>
    <property type="match status" value="1"/>
</dbReference>
<dbReference type="RefSeq" id="WP_301283205.1">
    <property type="nucleotide sequence ID" value="NZ_BAAAMO010000002.1"/>
</dbReference>
<keyword evidence="2 5" id="KW-0808">Transferase</keyword>
<evidence type="ECO:0000256" key="1">
    <source>
        <dbReference type="ARBA" id="ARBA00022603"/>
    </source>
</evidence>